<dbReference type="AlphaFoldDB" id="A0A7K1R9B8"/>
<reference evidence="1 2" key="1">
    <citation type="submission" date="2019-12" db="EMBL/GenBank/DDBJ databases">
        <title>Whole-genome sequencing of Allorhizobium vitis.</title>
        <authorList>
            <person name="Gan H.M."/>
            <person name="Szegedi E."/>
            <person name="Burr T."/>
            <person name="Savka M.A."/>
        </authorList>
    </citation>
    <scope>NUCLEOTIDE SEQUENCE [LARGE SCALE GENOMIC DNA]</scope>
    <source>
        <strain evidence="1 2">CG415</strain>
    </source>
</reference>
<evidence type="ECO:0000313" key="1">
    <source>
        <dbReference type="EMBL" id="MVA54705.1"/>
    </source>
</evidence>
<dbReference type="Proteomes" id="UP000440716">
    <property type="component" value="Unassembled WGS sequence"/>
</dbReference>
<comment type="caution">
    <text evidence="1">The sequence shown here is derived from an EMBL/GenBank/DDBJ whole genome shotgun (WGS) entry which is preliminary data.</text>
</comment>
<dbReference type="RefSeq" id="WP_156589830.1">
    <property type="nucleotide sequence ID" value="NZ_WPHU01000001.1"/>
</dbReference>
<dbReference type="Pfam" id="PF13644">
    <property type="entry name" value="DKNYY"/>
    <property type="match status" value="1"/>
</dbReference>
<protein>
    <recommendedName>
        <fullName evidence="3">DKNYY family protein</fullName>
    </recommendedName>
</protein>
<gene>
    <name evidence="1" type="ORF">GOZ88_01130</name>
</gene>
<evidence type="ECO:0000313" key="2">
    <source>
        <dbReference type="Proteomes" id="UP000440716"/>
    </source>
</evidence>
<dbReference type="InterPro" id="IPR027375">
    <property type="entry name" value="DKNYY"/>
</dbReference>
<evidence type="ECO:0008006" key="3">
    <source>
        <dbReference type="Google" id="ProtNLM"/>
    </source>
</evidence>
<name>A0A7K1R9B8_AGRVI</name>
<accession>A0A7K1R9B8</accession>
<organism evidence="1 2">
    <name type="scientific">Agrobacterium vitis</name>
    <name type="common">Rhizobium vitis</name>
    <dbReference type="NCBI Taxonomy" id="373"/>
    <lineage>
        <taxon>Bacteria</taxon>
        <taxon>Pseudomonadati</taxon>
        <taxon>Pseudomonadota</taxon>
        <taxon>Alphaproteobacteria</taxon>
        <taxon>Hyphomicrobiales</taxon>
        <taxon>Rhizobiaceae</taxon>
        <taxon>Rhizobium/Agrobacterium group</taxon>
        <taxon>Agrobacterium</taxon>
    </lineage>
</organism>
<sequence>MNAVTERYDYQAGSTTVPVIPYDTFEAANLFLATGRSTKEVLPELGLTNAEWDMLHEVYRWFPYSLGEDSRRRYFNGLDDASICQLVLPPRWKPTDGAEPDLRSTEFVREAVRLNPRIGPFADCDWPMTWIAAHPEATLCSYTHDNHTVFFKGKPLTDRKGAPINVDVMSLRTIGGRWLYDKDHVYGQGQYGANSTFYWFKVDGADAKTFVALNLLYARDKNQAYYITGKTIRTRSPDAFSIVPHVRLNYRDTTCDFLHDNSVVARDREAIYFYGARLRGAKPDGFRELGHGYAKNHEKVWYLEEKKIIEGADAKTFTVPGPGDPDVKGLTSGHFVTDRNRPYVRGEPRNPVEWFEAWRPFFEARSDIEDWWWHKLDKDHCAI</sequence>
<dbReference type="EMBL" id="WPHU01000001">
    <property type="protein sequence ID" value="MVA54705.1"/>
    <property type="molecule type" value="Genomic_DNA"/>
</dbReference>
<proteinExistence type="predicted"/>